<keyword evidence="1" id="KW-0472">Membrane</keyword>
<gene>
    <name evidence="2" type="ORF">RM844_27850</name>
</gene>
<dbReference type="Proteomes" id="UP001183410">
    <property type="component" value="Unassembled WGS sequence"/>
</dbReference>
<sequence length="107" mass="11362">MGTAIEVRGPRRSYADRGDVALPGAPLVLVGGSALAVVLLVPLEVLPETVAQVCGLLPLTPSVDLIGHGWLGGLDGAELTRAWLLALAWVAAGVFAVRRWFRWDPRQ</sequence>
<feature type="transmembrane region" description="Helical" evidence="1">
    <location>
        <begin position="20"/>
        <end position="41"/>
    </location>
</feature>
<keyword evidence="1" id="KW-0812">Transmembrane</keyword>
<feature type="transmembrane region" description="Helical" evidence="1">
    <location>
        <begin position="82"/>
        <end position="101"/>
    </location>
</feature>
<proteinExistence type="predicted"/>
<comment type="caution">
    <text evidence="2">The sequence shown here is derived from an EMBL/GenBank/DDBJ whole genome shotgun (WGS) entry which is preliminary data.</text>
</comment>
<evidence type="ECO:0000313" key="2">
    <source>
        <dbReference type="EMBL" id="MDT0270093.1"/>
    </source>
</evidence>
<organism evidence="2 3">
    <name type="scientific">Streptomyces chisholmiae</name>
    <dbReference type="NCBI Taxonomy" id="3075540"/>
    <lineage>
        <taxon>Bacteria</taxon>
        <taxon>Bacillati</taxon>
        <taxon>Actinomycetota</taxon>
        <taxon>Actinomycetes</taxon>
        <taxon>Kitasatosporales</taxon>
        <taxon>Streptomycetaceae</taxon>
        <taxon>Streptomyces</taxon>
    </lineage>
</organism>
<dbReference type="RefSeq" id="WP_311670173.1">
    <property type="nucleotide sequence ID" value="NZ_JAVREO010000023.1"/>
</dbReference>
<evidence type="ECO:0000313" key="3">
    <source>
        <dbReference type="Proteomes" id="UP001183410"/>
    </source>
</evidence>
<accession>A0ABU2JYK7</accession>
<evidence type="ECO:0000256" key="1">
    <source>
        <dbReference type="SAM" id="Phobius"/>
    </source>
</evidence>
<protein>
    <recommendedName>
        <fullName evidence="4">ABC transporter permease</fullName>
    </recommendedName>
</protein>
<keyword evidence="3" id="KW-1185">Reference proteome</keyword>
<name>A0ABU2JYK7_9ACTN</name>
<keyword evidence="1" id="KW-1133">Transmembrane helix</keyword>
<reference evidence="3" key="1">
    <citation type="submission" date="2023-07" db="EMBL/GenBank/DDBJ databases">
        <title>30 novel species of actinomycetes from the DSMZ collection.</title>
        <authorList>
            <person name="Nouioui I."/>
        </authorList>
    </citation>
    <scope>NUCLEOTIDE SEQUENCE [LARGE SCALE GENOMIC DNA]</scope>
    <source>
        <strain evidence="3">DSM 44915</strain>
    </source>
</reference>
<evidence type="ECO:0008006" key="4">
    <source>
        <dbReference type="Google" id="ProtNLM"/>
    </source>
</evidence>
<dbReference type="EMBL" id="JAVREO010000023">
    <property type="protein sequence ID" value="MDT0270093.1"/>
    <property type="molecule type" value="Genomic_DNA"/>
</dbReference>